<comment type="similarity">
    <text evidence="2">Belongs to the TonB family.</text>
</comment>
<comment type="caution">
    <text evidence="12">The sequence shown here is derived from an EMBL/GenBank/DDBJ whole genome shotgun (WGS) entry which is preliminary data.</text>
</comment>
<dbReference type="PROSITE" id="PS52015">
    <property type="entry name" value="TONB_CTD"/>
    <property type="match status" value="1"/>
</dbReference>
<keyword evidence="7" id="KW-0653">Protein transport</keyword>
<dbReference type="GO" id="GO:0098797">
    <property type="term" value="C:plasma membrane protein complex"/>
    <property type="evidence" value="ECO:0007669"/>
    <property type="project" value="TreeGrafter"/>
</dbReference>
<dbReference type="PANTHER" id="PTHR33446">
    <property type="entry name" value="PROTEIN TONB-RELATED"/>
    <property type="match status" value="1"/>
</dbReference>
<reference evidence="12 13" key="1">
    <citation type="submission" date="2020-01" db="EMBL/GenBank/DDBJ databases">
        <title>Genomes assembled from Gulf of Kutch pelagic sediment metagenomes.</title>
        <authorList>
            <person name="Chandrashekar M."/>
            <person name="Mahajan M.S."/>
            <person name="Dave K.J."/>
            <person name="Vatsa P."/>
            <person name="Nathani N.M."/>
        </authorList>
    </citation>
    <scope>NUCLEOTIDE SEQUENCE [LARGE SCALE GENOMIC DNA]</scope>
    <source>
        <strain evidence="12">KS3-K002</strain>
    </source>
</reference>
<keyword evidence="9 10" id="KW-0472">Membrane</keyword>
<evidence type="ECO:0000256" key="4">
    <source>
        <dbReference type="ARBA" id="ARBA00022475"/>
    </source>
</evidence>
<dbReference type="AlphaFoldDB" id="A0AAE4Z9R5"/>
<keyword evidence="3" id="KW-0813">Transport</keyword>
<dbReference type="Gene3D" id="3.30.1150.10">
    <property type="match status" value="1"/>
</dbReference>
<keyword evidence="4" id="KW-1003">Cell membrane</keyword>
<dbReference type="NCBIfam" id="TIGR01352">
    <property type="entry name" value="tonB_Cterm"/>
    <property type="match status" value="1"/>
</dbReference>
<evidence type="ECO:0000256" key="5">
    <source>
        <dbReference type="ARBA" id="ARBA00022519"/>
    </source>
</evidence>
<evidence type="ECO:0000313" key="12">
    <source>
        <dbReference type="EMBL" id="NIR76385.1"/>
    </source>
</evidence>
<dbReference type="SUPFAM" id="SSF74653">
    <property type="entry name" value="TolA/TonB C-terminal domain"/>
    <property type="match status" value="1"/>
</dbReference>
<keyword evidence="5" id="KW-0997">Cell inner membrane</keyword>
<evidence type="ECO:0000259" key="11">
    <source>
        <dbReference type="PROSITE" id="PS52015"/>
    </source>
</evidence>
<feature type="transmembrane region" description="Helical" evidence="10">
    <location>
        <begin position="20"/>
        <end position="42"/>
    </location>
</feature>
<evidence type="ECO:0000256" key="1">
    <source>
        <dbReference type="ARBA" id="ARBA00004383"/>
    </source>
</evidence>
<evidence type="ECO:0000256" key="10">
    <source>
        <dbReference type="SAM" id="Phobius"/>
    </source>
</evidence>
<dbReference type="GO" id="GO:0031992">
    <property type="term" value="F:energy transducer activity"/>
    <property type="evidence" value="ECO:0007669"/>
    <property type="project" value="TreeGrafter"/>
</dbReference>
<accession>A0AAE4Z9R5</accession>
<dbReference type="InterPro" id="IPR006260">
    <property type="entry name" value="TonB/TolA_C"/>
</dbReference>
<keyword evidence="6 10" id="KW-0812">Transmembrane</keyword>
<dbReference type="InterPro" id="IPR051045">
    <property type="entry name" value="TonB-dependent_transducer"/>
</dbReference>
<organism evidence="12 13">
    <name type="scientific">Candidatus Kutchimonas denitrificans</name>
    <dbReference type="NCBI Taxonomy" id="3056748"/>
    <lineage>
        <taxon>Bacteria</taxon>
        <taxon>Pseudomonadati</taxon>
        <taxon>Gemmatimonadota</taxon>
        <taxon>Gemmatimonadia</taxon>
        <taxon>Candidatus Palauibacterales</taxon>
        <taxon>Candidatus Palauibacteraceae</taxon>
        <taxon>Candidatus Kutchimonas</taxon>
    </lineage>
</organism>
<comment type="subcellular location">
    <subcellularLocation>
        <location evidence="1">Cell inner membrane</location>
        <topology evidence="1">Single-pass membrane protein</topology>
        <orientation evidence="1">Periplasmic side</orientation>
    </subcellularLocation>
</comment>
<dbReference type="EMBL" id="JAACAK010000125">
    <property type="protein sequence ID" value="NIR76385.1"/>
    <property type="molecule type" value="Genomic_DNA"/>
</dbReference>
<evidence type="ECO:0000256" key="6">
    <source>
        <dbReference type="ARBA" id="ARBA00022692"/>
    </source>
</evidence>
<name>A0AAE4Z9R5_9BACT</name>
<dbReference type="GO" id="GO:0055085">
    <property type="term" value="P:transmembrane transport"/>
    <property type="evidence" value="ECO:0007669"/>
    <property type="project" value="InterPro"/>
</dbReference>
<dbReference type="Proteomes" id="UP000702544">
    <property type="component" value="Unassembled WGS sequence"/>
</dbReference>
<dbReference type="GO" id="GO:0015031">
    <property type="term" value="P:protein transport"/>
    <property type="evidence" value="ECO:0007669"/>
    <property type="project" value="UniProtKB-KW"/>
</dbReference>
<evidence type="ECO:0000256" key="2">
    <source>
        <dbReference type="ARBA" id="ARBA00006555"/>
    </source>
</evidence>
<gene>
    <name evidence="12" type="ORF">GWO12_14940</name>
</gene>
<evidence type="ECO:0000256" key="7">
    <source>
        <dbReference type="ARBA" id="ARBA00022927"/>
    </source>
</evidence>
<evidence type="ECO:0000256" key="3">
    <source>
        <dbReference type="ARBA" id="ARBA00022448"/>
    </source>
</evidence>
<dbReference type="PANTHER" id="PTHR33446:SF2">
    <property type="entry name" value="PROTEIN TONB"/>
    <property type="match status" value="1"/>
</dbReference>
<sequence>MNTVFAGRRQTANDRFKREFSGWMWCGVIVAAALHFAFFQFFPDLAVRELGAEQNTVIDVMRLPEIDIPPPPDEIRGPEIPVAGPMDLDEDVTISPTTLDEATLPPPPPDQVSGQTGGTGFAVYTVAPRVKDKTRAQRIVERHYPALLEQAGVGGSVTLQAYVDTTGRVLDARLVSSSGNAQLDEAALEAVLLFEFIPALDRDKKVAVWIEQRITFEVR</sequence>
<evidence type="ECO:0000256" key="9">
    <source>
        <dbReference type="ARBA" id="ARBA00023136"/>
    </source>
</evidence>
<proteinExistence type="inferred from homology"/>
<evidence type="ECO:0000256" key="8">
    <source>
        <dbReference type="ARBA" id="ARBA00022989"/>
    </source>
</evidence>
<dbReference type="InterPro" id="IPR037682">
    <property type="entry name" value="TonB_C"/>
</dbReference>
<dbReference type="Pfam" id="PF03544">
    <property type="entry name" value="TonB_C"/>
    <property type="match status" value="1"/>
</dbReference>
<feature type="domain" description="TonB C-terminal" evidence="11">
    <location>
        <begin position="129"/>
        <end position="219"/>
    </location>
</feature>
<protein>
    <submittedName>
        <fullName evidence="12">Energy transducer TonB</fullName>
    </submittedName>
</protein>
<evidence type="ECO:0000313" key="13">
    <source>
        <dbReference type="Proteomes" id="UP000702544"/>
    </source>
</evidence>
<keyword evidence="8 10" id="KW-1133">Transmembrane helix</keyword>